<feature type="region of interest" description="Disordered" evidence="1">
    <location>
        <begin position="27"/>
        <end position="50"/>
    </location>
</feature>
<feature type="region of interest" description="Disordered" evidence="1">
    <location>
        <begin position="1"/>
        <end position="20"/>
    </location>
</feature>
<proteinExistence type="predicted"/>
<dbReference type="RefSeq" id="WP_197956491.1">
    <property type="nucleotide sequence ID" value="NZ_CP065668.1"/>
</dbReference>
<accession>A0A7T2VZX6</accession>
<dbReference type="Proteomes" id="UP000594778">
    <property type="component" value="Chromosome"/>
</dbReference>
<evidence type="ECO:0000313" key="2">
    <source>
        <dbReference type="EMBL" id="QPS09641.1"/>
    </source>
</evidence>
<name>A0A7T2VZX6_DELAC</name>
<protein>
    <submittedName>
        <fullName evidence="2">Uncharacterized protein</fullName>
    </submittedName>
</protein>
<sequence>MKAMEGRAQMKSPPALKPAGFLFGEKRSDRAALSNPHPNAAPAVMPEEMS</sequence>
<reference evidence="2 3" key="1">
    <citation type="submission" date="2020-12" db="EMBL/GenBank/DDBJ databases">
        <title>FDA dAtabase for Regulatory Grade micrObial Sequences (FDA-ARGOS): Supporting development and validation of Infectious Disease Dx tests.</title>
        <authorList>
            <person name="Sproer C."/>
            <person name="Gronow S."/>
            <person name="Severitt S."/>
            <person name="Schroder I."/>
            <person name="Tallon L."/>
            <person name="Sadzewicz L."/>
            <person name="Zhao X."/>
            <person name="Boylan J."/>
            <person name="Ott S."/>
            <person name="Bowen H."/>
            <person name="Vavikolanu K."/>
            <person name="Mehta A."/>
            <person name="Aluvathingal J."/>
            <person name="Nadendla S."/>
            <person name="Lowell S."/>
            <person name="Myers T."/>
            <person name="Yan Y."/>
            <person name="Sichtig H."/>
        </authorList>
    </citation>
    <scope>NUCLEOTIDE SEQUENCE [LARGE SCALE GENOMIC DNA]</scope>
    <source>
        <strain evidence="2 3">FDAARGOS_909</strain>
    </source>
</reference>
<dbReference type="EMBL" id="CP065668">
    <property type="protein sequence ID" value="QPS09641.1"/>
    <property type="molecule type" value="Genomic_DNA"/>
</dbReference>
<organism evidence="2 3">
    <name type="scientific">Delftia acidovorans</name>
    <name type="common">Pseudomonas acidovorans</name>
    <name type="synonym">Comamonas acidovorans</name>
    <dbReference type="NCBI Taxonomy" id="80866"/>
    <lineage>
        <taxon>Bacteria</taxon>
        <taxon>Pseudomonadati</taxon>
        <taxon>Pseudomonadota</taxon>
        <taxon>Betaproteobacteria</taxon>
        <taxon>Burkholderiales</taxon>
        <taxon>Comamonadaceae</taxon>
        <taxon>Delftia</taxon>
    </lineage>
</organism>
<gene>
    <name evidence="2" type="ORF">I6G66_06360</name>
</gene>
<evidence type="ECO:0000313" key="3">
    <source>
        <dbReference type="Proteomes" id="UP000594778"/>
    </source>
</evidence>
<evidence type="ECO:0000256" key="1">
    <source>
        <dbReference type="SAM" id="MobiDB-lite"/>
    </source>
</evidence>
<dbReference type="AlphaFoldDB" id="A0A7T2VZX6"/>